<comment type="caution">
    <text evidence="3">The sequence shown here is derived from an EMBL/GenBank/DDBJ whole genome shotgun (WGS) entry which is preliminary data.</text>
</comment>
<dbReference type="PANTHER" id="PTHR10404:SF46">
    <property type="entry name" value="VACUOLAR PROTEIN SORTING-ASSOCIATED PROTEIN 70"/>
    <property type="match status" value="1"/>
</dbReference>
<dbReference type="PANTHER" id="PTHR10404">
    <property type="entry name" value="N-ACETYLATED-ALPHA-LINKED ACIDIC DIPEPTIDASE"/>
    <property type="match status" value="1"/>
</dbReference>
<sequence length="582" mass="64484">MKTSIESVQSQLIQEVDQELLMEFTRNVGSEVRLSGTEEELRAFEYVKAKLEEFGLETELTLKDAYISLPGTSDLKVNGQSYPSITHSMAVSTEAAGIDGEIVYAGKAVAADYSSEPVAGKIVLLDGLAIPGAVLQAQMAGAKGAIFINAEYTHEMIISPVWGNPTPDTYKELPAIPVVSVNFQDGQEIKELVKNQSRCKGWLKAEVDSRWRKIPTLTATITGNTEPDKYIMFSGHIDSWHYGVMDNGTANATMMEVARILAANKDTLRRTLKLAFWSGHSHGRYAGSTLYCDDNWEDLHENCVLHINIDSVGGKGATILTEANCMAETRDLAKKSLKELTGDVFEGSRFGRSGDQSFWGPGVPSLFMGLSEQPQSNSPASEAFSQLFGAGKAGGFGWWWHTKEDTIDKISPENLVRDCKIYLSIIYEACSSDILPINQLAAVEELEGFIHAYKEKAKGYLEFDVTLNRIEELKQGLKELGNIVKRPLSEERISIVNQTIMELSRILVTLNYVKGDRFDHDKALKQSPIPLLTDIEKLAGLEAENDDLFQVLTKLKRNLNKVNYSFLEAVRTVKHTVGQLQN</sequence>
<dbReference type="Gene3D" id="3.40.630.10">
    <property type="entry name" value="Zn peptidases"/>
    <property type="match status" value="1"/>
</dbReference>
<evidence type="ECO:0000313" key="4">
    <source>
        <dbReference type="Proteomes" id="UP000262939"/>
    </source>
</evidence>
<evidence type="ECO:0008006" key="5">
    <source>
        <dbReference type="Google" id="ProtNLM"/>
    </source>
</evidence>
<dbReference type="OrthoDB" id="9769665at2"/>
<evidence type="ECO:0000313" key="3">
    <source>
        <dbReference type="EMBL" id="RFU65055.1"/>
    </source>
</evidence>
<dbReference type="Pfam" id="PF04389">
    <property type="entry name" value="Peptidase_M28"/>
    <property type="match status" value="1"/>
</dbReference>
<accession>A0A372LFH2</accession>
<dbReference type="InterPro" id="IPR007484">
    <property type="entry name" value="Peptidase_M28"/>
</dbReference>
<dbReference type="InterPro" id="IPR046450">
    <property type="entry name" value="PA_dom_sf"/>
</dbReference>
<keyword evidence="4" id="KW-1185">Reference proteome</keyword>
<evidence type="ECO:0000259" key="1">
    <source>
        <dbReference type="Pfam" id="PF02225"/>
    </source>
</evidence>
<feature type="domain" description="Peptidase M28" evidence="2">
    <location>
        <begin position="218"/>
        <end position="417"/>
    </location>
</feature>
<dbReference type="Pfam" id="PF02225">
    <property type="entry name" value="PA"/>
    <property type="match status" value="1"/>
</dbReference>
<dbReference type="EMBL" id="QVTD01000003">
    <property type="protein sequence ID" value="RFU65055.1"/>
    <property type="molecule type" value="Genomic_DNA"/>
</dbReference>
<reference evidence="3 4" key="1">
    <citation type="submission" date="2018-08" db="EMBL/GenBank/DDBJ databases">
        <title>Bacillus chawlae sp. nov., Bacillus glennii sp. nov., and Bacillus saganii sp. nov. Isolated from the Vehicle Assembly Building at Kennedy Space Center where the Viking Spacecraft were Assembled.</title>
        <authorList>
            <person name="Seuylemezian A."/>
            <person name="Vaishampayan P."/>
        </authorList>
    </citation>
    <scope>NUCLEOTIDE SEQUENCE [LARGE SCALE GENOMIC DNA]</scope>
    <source>
        <strain evidence="3 4">V44-8</strain>
    </source>
</reference>
<dbReference type="Proteomes" id="UP000262939">
    <property type="component" value="Unassembled WGS sequence"/>
</dbReference>
<evidence type="ECO:0000259" key="2">
    <source>
        <dbReference type="Pfam" id="PF04389"/>
    </source>
</evidence>
<dbReference type="SUPFAM" id="SSF52025">
    <property type="entry name" value="PA domain"/>
    <property type="match status" value="1"/>
</dbReference>
<dbReference type="Gene3D" id="3.50.30.30">
    <property type="match status" value="1"/>
</dbReference>
<dbReference type="RefSeq" id="WP_117321231.1">
    <property type="nucleotide sequence ID" value="NZ_QVTD01000003.1"/>
</dbReference>
<organism evidence="3 4">
    <name type="scientific">Peribacillus glennii</name>
    <dbReference type="NCBI Taxonomy" id="2303991"/>
    <lineage>
        <taxon>Bacteria</taxon>
        <taxon>Bacillati</taxon>
        <taxon>Bacillota</taxon>
        <taxon>Bacilli</taxon>
        <taxon>Bacillales</taxon>
        <taxon>Bacillaceae</taxon>
        <taxon>Peribacillus</taxon>
    </lineage>
</organism>
<protein>
    <recommendedName>
        <fullName evidence="5">M28 family peptidase</fullName>
    </recommendedName>
</protein>
<feature type="domain" description="PA" evidence="1">
    <location>
        <begin position="100"/>
        <end position="189"/>
    </location>
</feature>
<dbReference type="InterPro" id="IPR039373">
    <property type="entry name" value="Peptidase_M28B"/>
</dbReference>
<dbReference type="AlphaFoldDB" id="A0A372LFH2"/>
<dbReference type="SUPFAM" id="SSF53187">
    <property type="entry name" value="Zn-dependent exopeptidases"/>
    <property type="match status" value="1"/>
</dbReference>
<proteinExistence type="predicted"/>
<dbReference type="CDD" id="cd00538">
    <property type="entry name" value="PA"/>
    <property type="match status" value="1"/>
</dbReference>
<dbReference type="InterPro" id="IPR003137">
    <property type="entry name" value="PA_domain"/>
</dbReference>
<gene>
    <name evidence="3" type="ORF">D0466_03840</name>
</gene>
<name>A0A372LFH2_9BACI</name>